<reference evidence="1" key="1">
    <citation type="submission" date="2014-05" db="EMBL/GenBank/DDBJ databases">
        <authorList>
            <person name="Chronopoulou M."/>
        </authorList>
    </citation>
    <scope>NUCLEOTIDE SEQUENCE</scope>
    <source>
        <tissue evidence="1">Whole organism</tissue>
    </source>
</reference>
<evidence type="ECO:0000313" key="1">
    <source>
        <dbReference type="EMBL" id="CDW32091.1"/>
    </source>
</evidence>
<dbReference type="AlphaFoldDB" id="A0A0K2U321"/>
<proteinExistence type="predicted"/>
<organism evidence="1">
    <name type="scientific">Lepeophtheirus salmonis</name>
    <name type="common">Salmon louse</name>
    <name type="synonym">Caligus salmonis</name>
    <dbReference type="NCBI Taxonomy" id="72036"/>
    <lineage>
        <taxon>Eukaryota</taxon>
        <taxon>Metazoa</taxon>
        <taxon>Ecdysozoa</taxon>
        <taxon>Arthropoda</taxon>
        <taxon>Crustacea</taxon>
        <taxon>Multicrustacea</taxon>
        <taxon>Hexanauplia</taxon>
        <taxon>Copepoda</taxon>
        <taxon>Siphonostomatoida</taxon>
        <taxon>Caligidae</taxon>
        <taxon>Lepeophtheirus</taxon>
    </lineage>
</organism>
<protein>
    <submittedName>
        <fullName evidence="1">Uncharacterized protein</fullName>
    </submittedName>
</protein>
<name>A0A0K2U321_LEPSM</name>
<accession>A0A0K2U321</accession>
<feature type="non-terminal residue" evidence="1">
    <location>
        <position position="1"/>
    </location>
</feature>
<sequence>FQEAYNNSTRFWLPNNFYQIRIISNQIIALSLLIKNNNHIYFESLNNIIYLIVSLSTNPTTNIYYDTRNTILLVLIISLTTSLNSEARRFNIIVLCPRVLLP</sequence>
<dbReference type="EMBL" id="HACA01014730">
    <property type="protein sequence ID" value="CDW32091.1"/>
    <property type="molecule type" value="Transcribed_RNA"/>
</dbReference>